<name>A0A0X3PPT6_SCHSO</name>
<protein>
    <submittedName>
        <fullName evidence="1">Coagulation Factor V LSPD Repeat</fullName>
    </submittedName>
</protein>
<feature type="non-terminal residue" evidence="1">
    <location>
        <position position="1"/>
    </location>
</feature>
<proteinExistence type="predicted"/>
<reference evidence="1" key="1">
    <citation type="submission" date="2016-01" db="EMBL/GenBank/DDBJ databases">
        <title>Reference transcriptome for the parasite Schistocephalus solidus: insights into the molecular evolution of parasitism.</title>
        <authorList>
            <person name="Hebert F.O."/>
            <person name="Grambauer S."/>
            <person name="Barber I."/>
            <person name="Landry C.R."/>
            <person name="Aubin-Horth N."/>
        </authorList>
    </citation>
    <scope>NUCLEOTIDE SEQUENCE</scope>
</reference>
<sequence>NPRKTRLGSRALARLKTALVVILTSTYLSGQSFSPDLSQKFSRHTGIKSMYLQNGSSYLCTKVTTEHKMFFIAQFCELGPLVYHQMCFFLVNLVFPHLV</sequence>
<dbReference type="AlphaFoldDB" id="A0A0X3PPT6"/>
<dbReference type="EMBL" id="GEEE01012896">
    <property type="protein sequence ID" value="JAP50329.1"/>
    <property type="molecule type" value="Transcribed_RNA"/>
</dbReference>
<organism evidence="1">
    <name type="scientific">Schistocephalus solidus</name>
    <name type="common">Tapeworm</name>
    <dbReference type="NCBI Taxonomy" id="70667"/>
    <lineage>
        <taxon>Eukaryota</taxon>
        <taxon>Metazoa</taxon>
        <taxon>Spiralia</taxon>
        <taxon>Lophotrochozoa</taxon>
        <taxon>Platyhelminthes</taxon>
        <taxon>Cestoda</taxon>
        <taxon>Eucestoda</taxon>
        <taxon>Diphyllobothriidea</taxon>
        <taxon>Diphyllobothriidae</taxon>
        <taxon>Schistocephalus</taxon>
    </lineage>
</organism>
<accession>A0A0X3PPT6</accession>
<gene>
    <name evidence="1" type="ORF">TR147535</name>
</gene>
<dbReference type="EMBL" id="GEEE01014009">
    <property type="protein sequence ID" value="JAP49216.1"/>
    <property type="molecule type" value="Transcribed_RNA"/>
</dbReference>
<evidence type="ECO:0000313" key="1">
    <source>
        <dbReference type="EMBL" id="JAP49216.1"/>
    </source>
</evidence>